<keyword evidence="1" id="KW-0808">Transferase</keyword>
<dbReference type="PANTHER" id="PTHR12788">
    <property type="entry name" value="PROTEIN-TYROSINE SULFOTRANSFERASE 2"/>
    <property type="match status" value="1"/>
</dbReference>
<reference evidence="3" key="1">
    <citation type="submission" date="2018-05" db="EMBL/GenBank/DDBJ databases">
        <authorList>
            <person name="Li X."/>
        </authorList>
    </citation>
    <scope>NUCLEOTIDE SEQUENCE [LARGE SCALE GENOMIC DNA]</scope>
    <source>
        <strain evidence="3">LX32</strain>
    </source>
</reference>
<evidence type="ECO:0000256" key="1">
    <source>
        <dbReference type="ARBA" id="ARBA00022679"/>
    </source>
</evidence>
<dbReference type="OrthoDB" id="1441538at2"/>
<protein>
    <recommendedName>
        <fullName evidence="4">Sulfotransferase</fullName>
    </recommendedName>
</protein>
<dbReference type="AlphaFoldDB" id="A0A328ANZ4"/>
<evidence type="ECO:0008006" key="4">
    <source>
        <dbReference type="Google" id="ProtNLM"/>
    </source>
</evidence>
<dbReference type="EMBL" id="QFYQ01000001">
    <property type="protein sequence ID" value="RAK56085.1"/>
    <property type="molecule type" value="Genomic_DNA"/>
</dbReference>
<dbReference type="InterPro" id="IPR027417">
    <property type="entry name" value="P-loop_NTPase"/>
</dbReference>
<organism evidence="2 3">
    <name type="scientific">Phenylobacterium soli</name>
    <dbReference type="NCBI Taxonomy" id="2170551"/>
    <lineage>
        <taxon>Bacteria</taxon>
        <taxon>Pseudomonadati</taxon>
        <taxon>Pseudomonadota</taxon>
        <taxon>Alphaproteobacteria</taxon>
        <taxon>Caulobacterales</taxon>
        <taxon>Caulobacteraceae</taxon>
        <taxon>Phenylobacterium</taxon>
    </lineage>
</organism>
<dbReference type="PANTHER" id="PTHR12788:SF10">
    <property type="entry name" value="PROTEIN-TYROSINE SULFOTRANSFERASE"/>
    <property type="match status" value="1"/>
</dbReference>
<dbReference type="RefSeq" id="WP_111529833.1">
    <property type="nucleotide sequence ID" value="NZ_JBHRSG010000003.1"/>
</dbReference>
<dbReference type="InterPro" id="IPR026634">
    <property type="entry name" value="TPST-like"/>
</dbReference>
<evidence type="ECO:0000313" key="2">
    <source>
        <dbReference type="EMBL" id="RAK56085.1"/>
    </source>
</evidence>
<name>A0A328ANZ4_9CAUL</name>
<sequence length="330" mass="37554">MRPQFPFFIVGAQRSGTTLLRLLLNAHSQIAVPEEARFLTPLLTAEHAATDFRRPHLQKIARYLELSEEFELWNFDHSEVVARIRDRDRMSLAELVAALYAAFAASERKAHWGDKSLFIQQIDLLAEIFPNAAFIHIVRDGRDVFDSWRQLDPSRDCAPVTALDWKLKLALVSRAFAKLDPHRVVTVRYEDLIADPEAVGRAVCAFLRIPYEPAMLDYHKSSDRYIGAHHSRLIFSKIDAQNQAKWKERLKPREVLAYDLVAGGELRQFGYEQIPHRYRPGDYLWVAAQFVLGFPPRAWALAADRVRRRLAVAFGTSAKLASVGVKPAGG</sequence>
<dbReference type="Proteomes" id="UP000249254">
    <property type="component" value="Unassembled WGS sequence"/>
</dbReference>
<accession>A0A328ANZ4</accession>
<dbReference type="SUPFAM" id="SSF52540">
    <property type="entry name" value="P-loop containing nucleoside triphosphate hydrolases"/>
    <property type="match status" value="1"/>
</dbReference>
<dbReference type="Pfam" id="PF13469">
    <property type="entry name" value="Sulfotransfer_3"/>
    <property type="match status" value="1"/>
</dbReference>
<evidence type="ECO:0000313" key="3">
    <source>
        <dbReference type="Proteomes" id="UP000249254"/>
    </source>
</evidence>
<comment type="caution">
    <text evidence="2">The sequence shown here is derived from an EMBL/GenBank/DDBJ whole genome shotgun (WGS) entry which is preliminary data.</text>
</comment>
<dbReference type="Gene3D" id="3.40.50.300">
    <property type="entry name" value="P-loop containing nucleotide triphosphate hydrolases"/>
    <property type="match status" value="1"/>
</dbReference>
<gene>
    <name evidence="2" type="ORF">DJ017_17000</name>
</gene>
<keyword evidence="3" id="KW-1185">Reference proteome</keyword>
<proteinExistence type="predicted"/>
<dbReference type="GO" id="GO:0008476">
    <property type="term" value="F:protein-tyrosine sulfotransferase activity"/>
    <property type="evidence" value="ECO:0007669"/>
    <property type="project" value="InterPro"/>
</dbReference>